<protein>
    <submittedName>
        <fullName evidence="1">Uncharacterized protein</fullName>
    </submittedName>
</protein>
<comment type="caution">
    <text evidence="1">The sequence shown here is derived from an EMBL/GenBank/DDBJ whole genome shotgun (WGS) entry which is preliminary data.</text>
</comment>
<keyword evidence="2" id="KW-1185">Reference proteome</keyword>
<dbReference type="EMBL" id="LAVV01003555">
    <property type="protein sequence ID" value="KNZ62045.1"/>
    <property type="molecule type" value="Genomic_DNA"/>
</dbReference>
<reference evidence="1 2" key="1">
    <citation type="submission" date="2015-08" db="EMBL/GenBank/DDBJ databases">
        <title>Next Generation Sequencing and Analysis of the Genome of Puccinia sorghi L Schw, the Causal Agent of Maize Common Rust.</title>
        <authorList>
            <person name="Rochi L."/>
            <person name="Burguener G."/>
            <person name="Darino M."/>
            <person name="Turjanski A."/>
            <person name="Kreff E."/>
            <person name="Dieguez M.J."/>
            <person name="Sacco F."/>
        </authorList>
    </citation>
    <scope>NUCLEOTIDE SEQUENCE [LARGE SCALE GENOMIC DNA]</scope>
    <source>
        <strain evidence="1 2">RO10H11247</strain>
    </source>
</reference>
<proteinExistence type="predicted"/>
<dbReference type="Proteomes" id="UP000037035">
    <property type="component" value="Unassembled WGS sequence"/>
</dbReference>
<dbReference type="VEuPathDB" id="FungiDB:VP01_131g1"/>
<accession>A0A0L6VPG4</accession>
<dbReference type="OrthoDB" id="10680231at2759"/>
<evidence type="ECO:0000313" key="2">
    <source>
        <dbReference type="Proteomes" id="UP000037035"/>
    </source>
</evidence>
<dbReference type="AlphaFoldDB" id="A0A0L6VPG4"/>
<evidence type="ECO:0000313" key="1">
    <source>
        <dbReference type="EMBL" id="KNZ62045.1"/>
    </source>
</evidence>
<gene>
    <name evidence="1" type="ORF">VP01_131g1</name>
</gene>
<name>A0A0L6VPG4_9BASI</name>
<sequence>MAKSGKGATMRIHTQISISTTSSPVVPVPHRDLLRDISNVPVPHQDLLRDISNDLARDFPFFLEMKLKNFFNSFLSELYQKFEDLPGSLLEKQND</sequence>
<organism evidence="1 2">
    <name type="scientific">Puccinia sorghi</name>
    <dbReference type="NCBI Taxonomy" id="27349"/>
    <lineage>
        <taxon>Eukaryota</taxon>
        <taxon>Fungi</taxon>
        <taxon>Dikarya</taxon>
        <taxon>Basidiomycota</taxon>
        <taxon>Pucciniomycotina</taxon>
        <taxon>Pucciniomycetes</taxon>
        <taxon>Pucciniales</taxon>
        <taxon>Pucciniaceae</taxon>
        <taxon>Puccinia</taxon>
    </lineage>
</organism>